<accession>A0A975Y260</accession>
<organism evidence="1 2">
    <name type="scientific">Nocardioides panacis</name>
    <dbReference type="NCBI Taxonomy" id="2849501"/>
    <lineage>
        <taxon>Bacteria</taxon>
        <taxon>Bacillati</taxon>
        <taxon>Actinomycetota</taxon>
        <taxon>Actinomycetes</taxon>
        <taxon>Propionibacteriales</taxon>
        <taxon>Nocardioidaceae</taxon>
        <taxon>Nocardioides</taxon>
    </lineage>
</organism>
<dbReference type="Proteomes" id="UP000683575">
    <property type="component" value="Chromosome"/>
</dbReference>
<gene>
    <name evidence="1" type="ORF">KRR39_10550</name>
</gene>
<sequence length="157" mass="17248">MKQAGYSESDVRQMISSFEKDNPKIKVKPTFVSYEALHDKIVTSAAAGTYDVELIDVIWPAEFASKGLIADVTKRFPDSWKSEMLGGRPEHRGVRQQVLRRAVGSVDQAVLLQLRDVEEGRRDPCGPEHLVRCSGGGPEDEAAGRLQVPDLLELGSG</sequence>
<evidence type="ECO:0000313" key="1">
    <source>
        <dbReference type="EMBL" id="QWZ10129.1"/>
    </source>
</evidence>
<proteinExistence type="predicted"/>
<keyword evidence="2" id="KW-1185">Reference proteome</keyword>
<dbReference type="KEGG" id="nps:KRR39_10550"/>
<name>A0A975Y260_9ACTN</name>
<reference evidence="1" key="1">
    <citation type="submission" date="2021-06" db="EMBL/GenBank/DDBJ databases">
        <title>Complete genome sequence of Nocardioides sp. G188.</title>
        <authorList>
            <person name="Im W.-T."/>
        </authorList>
    </citation>
    <scope>NUCLEOTIDE SEQUENCE</scope>
    <source>
        <strain evidence="1">G188</strain>
    </source>
</reference>
<protein>
    <submittedName>
        <fullName evidence="1">Extracellular solute-binding protein</fullName>
    </submittedName>
</protein>
<dbReference type="EMBL" id="CP077062">
    <property type="protein sequence ID" value="QWZ10129.1"/>
    <property type="molecule type" value="Genomic_DNA"/>
</dbReference>
<dbReference type="InterPro" id="IPR006059">
    <property type="entry name" value="SBP"/>
</dbReference>
<dbReference type="AlphaFoldDB" id="A0A975Y260"/>
<dbReference type="Pfam" id="PF01547">
    <property type="entry name" value="SBP_bac_1"/>
    <property type="match status" value="1"/>
</dbReference>
<evidence type="ECO:0000313" key="2">
    <source>
        <dbReference type="Proteomes" id="UP000683575"/>
    </source>
</evidence>